<feature type="non-terminal residue" evidence="1">
    <location>
        <position position="113"/>
    </location>
</feature>
<organism evidence="1 2">
    <name type="scientific">Dentiscutata heterogama</name>
    <dbReference type="NCBI Taxonomy" id="1316150"/>
    <lineage>
        <taxon>Eukaryota</taxon>
        <taxon>Fungi</taxon>
        <taxon>Fungi incertae sedis</taxon>
        <taxon>Mucoromycota</taxon>
        <taxon>Glomeromycotina</taxon>
        <taxon>Glomeromycetes</taxon>
        <taxon>Diversisporales</taxon>
        <taxon>Gigasporaceae</taxon>
        <taxon>Dentiscutata</taxon>
    </lineage>
</organism>
<feature type="non-terminal residue" evidence="1">
    <location>
        <position position="1"/>
    </location>
</feature>
<reference evidence="1" key="1">
    <citation type="submission" date="2021-06" db="EMBL/GenBank/DDBJ databases">
        <authorList>
            <person name="Kallberg Y."/>
            <person name="Tangrot J."/>
            <person name="Rosling A."/>
        </authorList>
    </citation>
    <scope>NUCLEOTIDE SEQUENCE</scope>
    <source>
        <strain evidence="1">IL203A</strain>
    </source>
</reference>
<gene>
    <name evidence="1" type="ORF">DHETER_LOCUS10326</name>
</gene>
<accession>A0ACA9NWC3</accession>
<name>A0ACA9NWC3_9GLOM</name>
<protein>
    <submittedName>
        <fullName evidence="1">14673_t:CDS:1</fullName>
    </submittedName>
</protein>
<comment type="caution">
    <text evidence="1">The sequence shown here is derived from an EMBL/GenBank/DDBJ whole genome shotgun (WGS) entry which is preliminary data.</text>
</comment>
<dbReference type="EMBL" id="CAJVPU010019986">
    <property type="protein sequence ID" value="CAG8674375.1"/>
    <property type="molecule type" value="Genomic_DNA"/>
</dbReference>
<proteinExistence type="predicted"/>
<evidence type="ECO:0000313" key="1">
    <source>
        <dbReference type="EMBL" id="CAG8674375.1"/>
    </source>
</evidence>
<dbReference type="Proteomes" id="UP000789702">
    <property type="component" value="Unassembled WGS sequence"/>
</dbReference>
<sequence>TARHYDYPFIIFHKENIPRIYPSNSPWNNILQDSETEFVPDSEISSSYSIITSISKHYIITDNIENNKLYEVYTTLKKPLIAETTACNKVLNAKTQQQTWDKSKIGKLAFWLQ</sequence>
<keyword evidence="2" id="KW-1185">Reference proteome</keyword>
<evidence type="ECO:0000313" key="2">
    <source>
        <dbReference type="Proteomes" id="UP000789702"/>
    </source>
</evidence>